<dbReference type="AlphaFoldDB" id="A0A9W6GG79"/>
<protein>
    <submittedName>
        <fullName evidence="1">Uncharacterized protein</fullName>
    </submittedName>
</protein>
<gene>
    <name evidence="1" type="ORF">TISLANDTSLP1_10470</name>
</gene>
<evidence type="ECO:0000313" key="1">
    <source>
        <dbReference type="EMBL" id="GLI53354.1"/>
    </source>
</evidence>
<evidence type="ECO:0000313" key="2">
    <source>
        <dbReference type="Proteomes" id="UP001144297"/>
    </source>
</evidence>
<dbReference type="Proteomes" id="UP001144297">
    <property type="component" value="Unassembled WGS sequence"/>
</dbReference>
<organism evidence="1 2">
    <name type="scientific">Thermodesulfovibrio yellowstonii</name>
    <dbReference type="NCBI Taxonomy" id="28262"/>
    <lineage>
        <taxon>Bacteria</taxon>
        <taxon>Pseudomonadati</taxon>
        <taxon>Nitrospirota</taxon>
        <taxon>Thermodesulfovibrionia</taxon>
        <taxon>Thermodesulfovibrionales</taxon>
        <taxon>Thermodesulfovibrionaceae</taxon>
        <taxon>Thermodesulfovibrio</taxon>
    </lineage>
</organism>
<keyword evidence="2" id="KW-1185">Reference proteome</keyword>
<proteinExistence type="predicted"/>
<accession>A0A9W6GG79</accession>
<sequence length="60" mass="7347">MKNKQKLLQKMKIIQKQLREIERIFYYELGVAVEKEIQAQAVTFERVREIYNELKQKYGI</sequence>
<reference evidence="1" key="1">
    <citation type="submission" date="2022-12" db="EMBL/GenBank/DDBJ databases">
        <title>Reference genome sequencing for broad-spectrum identification of bacterial and archaeal isolates by mass spectrometry.</title>
        <authorList>
            <person name="Sekiguchi Y."/>
            <person name="Tourlousse D.M."/>
        </authorList>
    </citation>
    <scope>NUCLEOTIDE SEQUENCE</scope>
    <source>
        <strain evidence="1">TSL-P1</strain>
    </source>
</reference>
<dbReference type="EMBL" id="BSDX01000001">
    <property type="protein sequence ID" value="GLI53354.1"/>
    <property type="molecule type" value="Genomic_DNA"/>
</dbReference>
<name>A0A9W6GG79_9BACT</name>
<comment type="caution">
    <text evidence="1">The sequence shown here is derived from an EMBL/GenBank/DDBJ whole genome shotgun (WGS) entry which is preliminary data.</text>
</comment>